<evidence type="ECO:0000256" key="2">
    <source>
        <dbReference type="ARBA" id="ARBA00022475"/>
    </source>
</evidence>
<keyword evidence="3 10" id="KW-0716">Sensory transduction</keyword>
<name>A0A3F2ZE99_PHLPP</name>
<evidence type="ECO:0000256" key="6">
    <source>
        <dbReference type="ARBA" id="ARBA00022989"/>
    </source>
</evidence>
<dbReference type="Pfam" id="PF02949">
    <property type="entry name" value="7tm_6"/>
    <property type="match status" value="1"/>
</dbReference>
<dbReference type="GO" id="GO:0007165">
    <property type="term" value="P:signal transduction"/>
    <property type="evidence" value="ECO:0007669"/>
    <property type="project" value="UniProtKB-KW"/>
</dbReference>
<feature type="transmembrane region" description="Helical" evidence="10">
    <location>
        <begin position="353"/>
        <end position="371"/>
    </location>
</feature>
<organism evidence="11 12">
    <name type="scientific">Phlebotomus papatasi</name>
    <name type="common">Sandfly</name>
    <dbReference type="NCBI Taxonomy" id="29031"/>
    <lineage>
        <taxon>Eukaryota</taxon>
        <taxon>Metazoa</taxon>
        <taxon>Ecdysozoa</taxon>
        <taxon>Arthropoda</taxon>
        <taxon>Hexapoda</taxon>
        <taxon>Insecta</taxon>
        <taxon>Pterygota</taxon>
        <taxon>Neoptera</taxon>
        <taxon>Endopterygota</taxon>
        <taxon>Diptera</taxon>
        <taxon>Nematocera</taxon>
        <taxon>Psychodoidea</taxon>
        <taxon>Psychodidae</taxon>
        <taxon>Phlebotomus</taxon>
        <taxon>Phlebotomus</taxon>
    </lineage>
</organism>
<comment type="similarity">
    <text evidence="10">Belongs to the insect chemoreceptor superfamily. Heteromeric odorant receptor channel (TC 1.A.69) family.</text>
</comment>
<feature type="transmembrane region" description="Helical" evidence="10">
    <location>
        <begin position="277"/>
        <end position="301"/>
    </location>
</feature>
<evidence type="ECO:0000313" key="11">
    <source>
        <dbReference type="EnsemblMetazoa" id="PPAI013159-PA"/>
    </source>
</evidence>
<dbReference type="EMBL" id="AJVK01028836">
    <property type="status" value="NOT_ANNOTATED_CDS"/>
    <property type="molecule type" value="Genomic_DNA"/>
</dbReference>
<dbReference type="AlphaFoldDB" id="A0A3F2ZE99"/>
<keyword evidence="6 10" id="KW-1133">Transmembrane helix</keyword>
<dbReference type="PANTHER" id="PTHR21137">
    <property type="entry name" value="ODORANT RECEPTOR"/>
    <property type="match status" value="1"/>
</dbReference>
<dbReference type="InterPro" id="IPR004117">
    <property type="entry name" value="7tm6_olfct_rcpt"/>
</dbReference>
<evidence type="ECO:0000256" key="9">
    <source>
        <dbReference type="ARBA" id="ARBA00023224"/>
    </source>
</evidence>
<evidence type="ECO:0000256" key="10">
    <source>
        <dbReference type="RuleBase" id="RU351113"/>
    </source>
</evidence>
<sequence length="372" mass="43883">MSQRESTLVLEDFQLDYFKLQKRVFQVLKILHGNSYSFYMRSLSPGLLAIIIISLIFNVSYEFKGGDIAIYSLIFVGFSQVLLKSIVLNVYPKEIRELIDWIGAFHVDSKWMNSKPIVRERFQATLRYFKAVVKFVLVGNILTIQLLALLYCFNGTLLFRIPFVSYLHENIQFFWQYIAMTYTVFYFASIEFISFFFGFYFVAILSIYIKSIEKLDDENFVKSSRNHLKDYHHKHLQILQKLEDFVKIFSFILNAQSVSYLPLLINTFYNITIHPNFFINYLLLSAVVSQLFEICLLGEFFDSKTTEINRKLYLMKWYEMSRDDKMILVLMLRMTIKPFSLKAAGIYNINMMAFVDFIKFSFSFCAVLNALT</sequence>
<protein>
    <recommendedName>
        <fullName evidence="10">Odorant receptor</fullName>
    </recommendedName>
</protein>
<dbReference type="VEuPathDB" id="VectorBase:PPAI013159"/>
<keyword evidence="4 10" id="KW-0812">Transmembrane</keyword>
<evidence type="ECO:0000256" key="3">
    <source>
        <dbReference type="ARBA" id="ARBA00022606"/>
    </source>
</evidence>
<evidence type="ECO:0000313" key="12">
    <source>
        <dbReference type="Proteomes" id="UP000092462"/>
    </source>
</evidence>
<accession>A0A3F2ZE99</accession>
<keyword evidence="2" id="KW-1003">Cell membrane</keyword>
<feature type="transmembrane region" description="Helical" evidence="10">
    <location>
        <begin position="183"/>
        <end position="209"/>
    </location>
</feature>
<evidence type="ECO:0000256" key="8">
    <source>
        <dbReference type="ARBA" id="ARBA00023170"/>
    </source>
</evidence>
<feature type="transmembrane region" description="Helical" evidence="10">
    <location>
        <begin position="245"/>
        <end position="265"/>
    </location>
</feature>
<keyword evidence="7 10" id="KW-0472">Membrane</keyword>
<feature type="transmembrane region" description="Helical" evidence="10">
    <location>
        <begin position="38"/>
        <end position="57"/>
    </location>
</feature>
<dbReference type="GO" id="GO:0005886">
    <property type="term" value="C:plasma membrane"/>
    <property type="evidence" value="ECO:0007669"/>
    <property type="project" value="UniProtKB-SubCell"/>
</dbReference>
<evidence type="ECO:0000256" key="5">
    <source>
        <dbReference type="ARBA" id="ARBA00022725"/>
    </source>
</evidence>
<dbReference type="EnsemblMetazoa" id="PPAI013159-RA">
    <property type="protein sequence ID" value="PPAI013159-PA"/>
    <property type="gene ID" value="PPAI013159"/>
</dbReference>
<dbReference type="Proteomes" id="UP000092462">
    <property type="component" value="Unassembled WGS sequence"/>
</dbReference>
<evidence type="ECO:0000256" key="1">
    <source>
        <dbReference type="ARBA" id="ARBA00004651"/>
    </source>
</evidence>
<evidence type="ECO:0000256" key="4">
    <source>
        <dbReference type="ARBA" id="ARBA00022692"/>
    </source>
</evidence>
<keyword evidence="5 10" id="KW-0552">Olfaction</keyword>
<feature type="transmembrane region" description="Helical" evidence="10">
    <location>
        <begin position="135"/>
        <end position="163"/>
    </location>
</feature>
<proteinExistence type="inferred from homology"/>
<reference evidence="11" key="1">
    <citation type="submission" date="2022-08" db="UniProtKB">
        <authorList>
            <consortium name="EnsemblMetazoa"/>
        </authorList>
    </citation>
    <scope>IDENTIFICATION</scope>
    <source>
        <strain evidence="11">Israel</strain>
    </source>
</reference>
<keyword evidence="9 10" id="KW-0807">Transducer</keyword>
<keyword evidence="8 10" id="KW-0675">Receptor</keyword>
<dbReference type="PANTHER" id="PTHR21137:SF35">
    <property type="entry name" value="ODORANT RECEPTOR 19A-RELATED"/>
    <property type="match status" value="1"/>
</dbReference>
<dbReference type="GO" id="GO:0004984">
    <property type="term" value="F:olfactory receptor activity"/>
    <property type="evidence" value="ECO:0007669"/>
    <property type="project" value="InterPro"/>
</dbReference>
<dbReference type="GO" id="GO:0005549">
    <property type="term" value="F:odorant binding"/>
    <property type="evidence" value="ECO:0007669"/>
    <property type="project" value="InterPro"/>
</dbReference>
<comment type="subcellular location">
    <subcellularLocation>
        <location evidence="1 10">Cell membrane</location>
        <topology evidence="1 10">Multi-pass membrane protein</topology>
    </subcellularLocation>
</comment>
<keyword evidence="12" id="KW-1185">Reference proteome</keyword>
<feature type="transmembrane region" description="Helical" evidence="10">
    <location>
        <begin position="69"/>
        <end position="91"/>
    </location>
</feature>
<evidence type="ECO:0000256" key="7">
    <source>
        <dbReference type="ARBA" id="ARBA00023136"/>
    </source>
</evidence>